<name>A0A1S2NB14_9BURK</name>
<gene>
    <name evidence="3" type="ORF">LO55_4101</name>
</gene>
<protein>
    <submittedName>
        <fullName evidence="3">Uncharacterized protein</fullName>
    </submittedName>
</protein>
<dbReference type="EMBL" id="JRYB01000001">
    <property type="protein sequence ID" value="OIJ42235.1"/>
    <property type="molecule type" value="Genomic_DNA"/>
</dbReference>
<keyword evidence="2" id="KW-0732">Signal</keyword>
<accession>A0A1S2NB14</accession>
<evidence type="ECO:0000256" key="2">
    <source>
        <dbReference type="SAM" id="SignalP"/>
    </source>
</evidence>
<evidence type="ECO:0000313" key="4">
    <source>
        <dbReference type="Proteomes" id="UP000180246"/>
    </source>
</evidence>
<dbReference type="AlphaFoldDB" id="A0A1S2NB14"/>
<reference evidence="3 4" key="1">
    <citation type="submission" date="2014-10" db="EMBL/GenBank/DDBJ databases">
        <authorList>
            <person name="Seo M.-J."/>
            <person name="Seok Y.J."/>
            <person name="Cha I.-T."/>
        </authorList>
    </citation>
    <scope>NUCLEOTIDE SEQUENCE [LARGE SCALE GENOMIC DNA]</scope>
    <source>
        <strain evidence="3 4">NEU</strain>
    </source>
</reference>
<dbReference type="RefSeq" id="WP_143054573.1">
    <property type="nucleotide sequence ID" value="NZ_DALZFR010000155.1"/>
</dbReference>
<evidence type="ECO:0000256" key="1">
    <source>
        <dbReference type="SAM" id="MobiDB-lite"/>
    </source>
</evidence>
<evidence type="ECO:0000313" key="3">
    <source>
        <dbReference type="EMBL" id="OIJ42235.1"/>
    </source>
</evidence>
<feature type="chain" id="PRO_5012526292" evidence="2">
    <location>
        <begin position="23"/>
        <end position="120"/>
    </location>
</feature>
<feature type="compositionally biased region" description="Low complexity" evidence="1">
    <location>
        <begin position="95"/>
        <end position="113"/>
    </location>
</feature>
<sequence length="120" mass="12215">MTSKLLAAAIGVLLVLPMYAHAQQSRPLPDPADPAVAVPPTVYESVIPSRSPAPQDGQTTPDKSWRAANDAVAGVPSHAGHGAHGGEQNHHGHNAAPAPSAPATPAKPANPAPVDHSKHH</sequence>
<proteinExistence type="predicted"/>
<comment type="caution">
    <text evidence="3">The sequence shown here is derived from an EMBL/GenBank/DDBJ whole genome shotgun (WGS) entry which is preliminary data.</text>
</comment>
<feature type="signal peptide" evidence="2">
    <location>
        <begin position="1"/>
        <end position="22"/>
    </location>
</feature>
<dbReference type="Proteomes" id="UP000180246">
    <property type="component" value="Unassembled WGS sequence"/>
</dbReference>
<organism evidence="3 4">
    <name type="scientific">Massilia timonae</name>
    <dbReference type="NCBI Taxonomy" id="47229"/>
    <lineage>
        <taxon>Bacteria</taxon>
        <taxon>Pseudomonadati</taxon>
        <taxon>Pseudomonadota</taxon>
        <taxon>Betaproteobacteria</taxon>
        <taxon>Burkholderiales</taxon>
        <taxon>Oxalobacteraceae</taxon>
        <taxon>Telluria group</taxon>
        <taxon>Massilia</taxon>
    </lineage>
</organism>
<feature type="region of interest" description="Disordered" evidence="1">
    <location>
        <begin position="24"/>
        <end position="120"/>
    </location>
</feature>